<accession>A0A4C1X8C4</accession>
<comment type="caution">
    <text evidence="1">The sequence shown here is derived from an EMBL/GenBank/DDBJ whole genome shotgun (WGS) entry which is preliminary data.</text>
</comment>
<dbReference type="EMBL" id="BGZK01000753">
    <property type="protein sequence ID" value="GBP59142.1"/>
    <property type="molecule type" value="Genomic_DNA"/>
</dbReference>
<protein>
    <submittedName>
        <fullName evidence="1">Uncharacterized protein</fullName>
    </submittedName>
</protein>
<sequence>MHPKVGGGPLRSPPFSRRSACITFEQPPVPTPKFSLAGGRHFCDGRGRSCLHGRIAHSSKRETDVERCRTRRPIVPLCRSFRALACTLSLKWNASERDVSLCAGAAGSRVCAGACRCMLAETEIIHNRRHPVSDDESGTANAYRGVAVKRISHSPAMSPPARISRSSDGNVVYDKSPTFVGRRRRRMARAADLRAQAADAA</sequence>
<reference evidence="1 2" key="1">
    <citation type="journal article" date="2019" name="Commun. Biol.">
        <title>The bagworm genome reveals a unique fibroin gene that provides high tensile strength.</title>
        <authorList>
            <person name="Kono N."/>
            <person name="Nakamura H."/>
            <person name="Ohtoshi R."/>
            <person name="Tomita M."/>
            <person name="Numata K."/>
            <person name="Arakawa K."/>
        </authorList>
    </citation>
    <scope>NUCLEOTIDE SEQUENCE [LARGE SCALE GENOMIC DNA]</scope>
</reference>
<proteinExistence type="predicted"/>
<name>A0A4C1X8C4_EUMVA</name>
<keyword evidence="2" id="KW-1185">Reference proteome</keyword>
<organism evidence="1 2">
    <name type="scientific">Eumeta variegata</name>
    <name type="common">Bagworm moth</name>
    <name type="synonym">Eumeta japonica</name>
    <dbReference type="NCBI Taxonomy" id="151549"/>
    <lineage>
        <taxon>Eukaryota</taxon>
        <taxon>Metazoa</taxon>
        <taxon>Ecdysozoa</taxon>
        <taxon>Arthropoda</taxon>
        <taxon>Hexapoda</taxon>
        <taxon>Insecta</taxon>
        <taxon>Pterygota</taxon>
        <taxon>Neoptera</taxon>
        <taxon>Endopterygota</taxon>
        <taxon>Lepidoptera</taxon>
        <taxon>Glossata</taxon>
        <taxon>Ditrysia</taxon>
        <taxon>Tineoidea</taxon>
        <taxon>Psychidae</taxon>
        <taxon>Oiketicinae</taxon>
        <taxon>Eumeta</taxon>
    </lineage>
</organism>
<dbReference type="Proteomes" id="UP000299102">
    <property type="component" value="Unassembled WGS sequence"/>
</dbReference>
<evidence type="ECO:0000313" key="1">
    <source>
        <dbReference type="EMBL" id="GBP59142.1"/>
    </source>
</evidence>
<evidence type="ECO:0000313" key="2">
    <source>
        <dbReference type="Proteomes" id="UP000299102"/>
    </source>
</evidence>
<dbReference type="AlphaFoldDB" id="A0A4C1X8C4"/>
<gene>
    <name evidence="1" type="ORF">EVAR_44382_1</name>
</gene>